<organism evidence="1 2">
    <name type="scientific">Fusarium decemcellulare</name>
    <dbReference type="NCBI Taxonomy" id="57161"/>
    <lineage>
        <taxon>Eukaryota</taxon>
        <taxon>Fungi</taxon>
        <taxon>Dikarya</taxon>
        <taxon>Ascomycota</taxon>
        <taxon>Pezizomycotina</taxon>
        <taxon>Sordariomycetes</taxon>
        <taxon>Hypocreomycetidae</taxon>
        <taxon>Hypocreales</taxon>
        <taxon>Nectriaceae</taxon>
        <taxon>Fusarium</taxon>
        <taxon>Fusarium decemcellulare species complex</taxon>
    </lineage>
</organism>
<evidence type="ECO:0000313" key="2">
    <source>
        <dbReference type="Proteomes" id="UP001148629"/>
    </source>
</evidence>
<evidence type="ECO:0000313" key="1">
    <source>
        <dbReference type="EMBL" id="KAJ3533207.1"/>
    </source>
</evidence>
<accession>A0ACC1S6L0</accession>
<comment type="caution">
    <text evidence="1">The sequence shown here is derived from an EMBL/GenBank/DDBJ whole genome shotgun (WGS) entry which is preliminary data.</text>
</comment>
<dbReference type="EMBL" id="JANRMS010000889">
    <property type="protein sequence ID" value="KAJ3533207.1"/>
    <property type="molecule type" value="Genomic_DNA"/>
</dbReference>
<reference evidence="1" key="1">
    <citation type="submission" date="2022-08" db="EMBL/GenBank/DDBJ databases">
        <title>Genome Sequence of Fusarium decemcellulare.</title>
        <authorList>
            <person name="Buettner E."/>
        </authorList>
    </citation>
    <scope>NUCLEOTIDE SEQUENCE</scope>
    <source>
        <strain evidence="1">Babe19</strain>
    </source>
</reference>
<keyword evidence="2" id="KW-1185">Reference proteome</keyword>
<name>A0ACC1S6L0_9HYPO</name>
<sequence>MGFSQVYARWARDWWLFEIIAIAVSCALTITLCLVLSSFDGHETPYFGSILSWGIPLNTVVSLIGTLAVATSLSAVIECISQLKWLWFSNKVRPLRDMETFDQASRGLVGSLNLIWELRHTSIASIGAFCMVLHLAIVPLTQQSLQYEARIVSVNDVNATVSIATRWIEDRQQPQASSMPSGYNSLGLGMKGSIVAGLFTDPDSAINNTFPACLSGNCTFNDYQSLSIFWEAADVTDQLEDRSDRGNGKDNFIKCCITDDACLTFKSTFIRANMTSAAGNDRIKKPLSDSPGRTGGRMDLNFTSVAFKNRTSPIADVYVIYANSSNFSSDGTNFVAVEFVLDWCVPTFSTSVVNGTATSFRRSCTPETLELGTTKLSHEVGDDTFSVDLPTHLTLQRHLDQLLSGTIRQGPGQYDADSDVVQVFGRALHIMGDDEASSLEPGLPMLDAVLANSDAFVNGTVYAQRNFVSVSWGWLSALLTYLTLCLIFCIITISQYRHAKVEVKLAGCPTESRCGPAGNGIAAEEQKALASIGM</sequence>
<protein>
    <submittedName>
        <fullName evidence="1">Uncharacterized protein</fullName>
    </submittedName>
</protein>
<dbReference type="Proteomes" id="UP001148629">
    <property type="component" value="Unassembled WGS sequence"/>
</dbReference>
<proteinExistence type="predicted"/>
<gene>
    <name evidence="1" type="ORF">NM208_g8091</name>
</gene>